<accession>A0A7S0X0Q2</accession>
<protein>
    <submittedName>
        <fullName evidence="2">Uncharacterized protein</fullName>
    </submittedName>
</protein>
<evidence type="ECO:0000313" key="2">
    <source>
        <dbReference type="EMBL" id="CAD8695569.1"/>
    </source>
</evidence>
<gene>
    <name evidence="2" type="ORF">CLEI1391_LOCUS19755</name>
</gene>
<evidence type="ECO:0000256" key="1">
    <source>
        <dbReference type="SAM" id="MobiDB-lite"/>
    </source>
</evidence>
<feature type="compositionally biased region" description="Low complexity" evidence="1">
    <location>
        <begin position="99"/>
        <end position="115"/>
    </location>
</feature>
<dbReference type="EMBL" id="HBFB01035192">
    <property type="protein sequence ID" value="CAD8695569.1"/>
    <property type="molecule type" value="Transcribed_RNA"/>
</dbReference>
<sequence length="422" mass="45886">MQNVVKSIASVGTTTHRLQHLSGCPMQRAWSSASPCQQASARELVIAGARRKPDVAAGAVVAERPATAVRQAKAEQKTPIPQRSAAPTPQPRRRESQADTDASTSTSTSRTSSRTKPMIASEWPLSPEQGGLLVAQRLRAEYDGEFLAARAQLTDAQLWADIQSLGWEYAGPRLAGLERGSDAILWHMRSGKRRVCLATLAKRLDPMLTKKKKKAVPKTLMDSFGLPQLATALHDEGYLVPGQDGYPLAHLGSAREWLALLLDRGVQWREDKDGVSAFFVPTQHDVAARAGAAHLPGLVEGGRLVANHEEVAAALGLVHTVVVKAWEDLAARVREQYVWPGVDTDAQALHALYRLHVVTHYKRRAYLPAMLRQTAEHAPVPARSVKRSDLLKVFLNGHGFSAPLKGAVPGVARALKLAEKTH</sequence>
<organism evidence="2">
    <name type="scientific">Chlamydomonas leiostraca</name>
    <dbReference type="NCBI Taxonomy" id="1034604"/>
    <lineage>
        <taxon>Eukaryota</taxon>
        <taxon>Viridiplantae</taxon>
        <taxon>Chlorophyta</taxon>
        <taxon>core chlorophytes</taxon>
        <taxon>Chlorophyceae</taxon>
        <taxon>CS clade</taxon>
        <taxon>Chlamydomonadales</taxon>
        <taxon>Chlamydomonadaceae</taxon>
        <taxon>Chlamydomonas</taxon>
    </lineage>
</organism>
<dbReference type="AlphaFoldDB" id="A0A7S0X0Q2"/>
<proteinExistence type="predicted"/>
<reference evidence="2" key="1">
    <citation type="submission" date="2021-01" db="EMBL/GenBank/DDBJ databases">
        <authorList>
            <person name="Corre E."/>
            <person name="Pelletier E."/>
            <person name="Niang G."/>
            <person name="Scheremetjew M."/>
            <person name="Finn R."/>
            <person name="Kale V."/>
            <person name="Holt S."/>
            <person name="Cochrane G."/>
            <person name="Meng A."/>
            <person name="Brown T."/>
            <person name="Cohen L."/>
        </authorList>
    </citation>
    <scope>NUCLEOTIDE SEQUENCE</scope>
    <source>
        <strain evidence="2">SAG 11-49</strain>
    </source>
</reference>
<name>A0A7S0X0Q2_9CHLO</name>
<feature type="region of interest" description="Disordered" evidence="1">
    <location>
        <begin position="68"/>
        <end position="124"/>
    </location>
</feature>